<feature type="compositionally biased region" description="Polar residues" evidence="5">
    <location>
        <begin position="1136"/>
        <end position="1162"/>
    </location>
</feature>
<evidence type="ECO:0000259" key="6">
    <source>
        <dbReference type="PROSITE" id="PS51526"/>
    </source>
</evidence>
<dbReference type="PANTHER" id="PTHR12619">
    <property type="entry name" value="RFX TRANSCRIPTION FACTOR FAMILY"/>
    <property type="match status" value="1"/>
</dbReference>
<dbReference type="OrthoDB" id="10069709at2759"/>
<dbReference type="GO" id="GO:0000978">
    <property type="term" value="F:RNA polymerase II cis-regulatory region sequence-specific DNA binding"/>
    <property type="evidence" value="ECO:0007669"/>
    <property type="project" value="TreeGrafter"/>
</dbReference>
<comment type="subcellular location">
    <subcellularLocation>
        <location evidence="1">Nucleus</location>
    </subcellularLocation>
</comment>
<keyword evidence="2" id="KW-0238">DNA-binding</keyword>
<evidence type="ECO:0000256" key="3">
    <source>
        <dbReference type="ARBA" id="ARBA00023242"/>
    </source>
</evidence>
<proteinExistence type="inferred from homology"/>
<name>A0A913ZCD5_PATMI</name>
<sequence length="1441" mass="154752">MADPENESRPSKGKSATRSDGLSPTDLMTEQLEASISPIVKRRIDAMVAEVNKFNDLEKLLLYLKLPTGVSGFDSNRLKSSSPSLAVTRIEQTQAFNWIRSHLEECSDTSLPKHEVYEDYRLHCDSATRRVLSPADFGKIMKSVFPQVKQRRLGTRGNAKYCYSGLRKKSEIQPPLLPSMESPRKIGPNDIPHSSSSCKCSQEQQQADLANTIVICEWAEKIFATHFQTTDEIAHHLASNKLVSSSMASFTVLSSGKDSLSSSSRSLRPDFAVAKLPITPEERRKETQHQLQKKIQQRQLHKMKEEQLRQANERLPALKPGDPIKGAKQRDDRKVLNRSHSMPDEMQMNARTDSHRGENKELDKAPNGSQFGNQQVDHNASLAHQSGLQTNNNSNNNSNQLPVSSSVTTTVTTVKESPNNKRRFTPIQPKTPVRDGAVKMPLNVNNLPNGPMVFFQPNGTILNSKGQKLPPGVQFIQISGLSNGSMPQMATIPIQNIPNPKLVASGTSKSTVSSPGTSRAQNVIAVPVSPGQVLKGSPVAGGVLVVKQSPQAGLAANFVNGSLQGNKVSVGQKDPTTTLPSHSNTHMLQLQSDAGGASPQGGCSATHSGIIPSLTSTSLLSSKQDVLTSPPVQPNSTPACPYTANTSTVLLRSAHVEPQKTSPQADNHPSSAVNQVAVNKLNEVNPVAVGIPTASVSHHPSTAVTFSTFPFQKQTMTARDGMSMAGNHDLNVLSSQGGLTCGLAASDHKQIPANSASALLAILSNTANKEQGLEESRGASKVARANPQIGGSNHNLQPAIISMTGASSISQLAQQNMGGLVSTAYKASQDAHLKSNMMSSASLKNVPAVPVQLTRAQKDLPPASNSGLISILTAPSLETSHVSNLHQANQQVKEGHQQISSSYQSIPVYSLPINTANQPLDLAAHRIQLPIAMELGNKRLALSPVHVDQSSSAVSLQHRTLLPQINEVGCNAMEDVNTSILIKQEMENLGSQLVQQGIPVTQPISFVNGIAQGTAVIGIQQPAGIECQGRQSTTSSLNPHSNTATPIPLGIESVPQSPNDPNQVYFTFTPIQQSTEQVGVSVTSPSPVKPMQKPKPKFGTSQVSFVAPNRKRRSSGTTRRPNTNGTINCLPPAVSRQITPTPSPSGSRCSTPLSPSLVSAISQADAASMPPPSPVTVLSDPSQAMSNRGSTKRDLSSQSQTPWGTQVISNRKRNPSGPATLMQPTKQLSLDAATFLPEEITDLNIRSYNPNLELNTSQHYQRSHSVPLPAYQPVVLSQDRFISNFPASVEQRGVTVNNRSFGAKRNLTQELQEIQVTDEDFNPEEHFLEGSDTAFNDLLNADLQQPTQGQGSWVSNMQPECSTELAVDFPMTSCSSERDTENELDLAQGLGDNSNSTTSTLNEEIAAMDDMGSNPVFHDFTLPSWPQMGSSGNLASLECSM</sequence>
<protein>
    <recommendedName>
        <fullName evidence="6">RFX-type winged-helix domain-containing protein</fullName>
    </recommendedName>
</protein>
<evidence type="ECO:0000313" key="7">
    <source>
        <dbReference type="EnsemblMetazoa" id="XP_038049433.1"/>
    </source>
</evidence>
<dbReference type="RefSeq" id="XP_038049433.1">
    <property type="nucleotide sequence ID" value="XM_038193505.1"/>
</dbReference>
<dbReference type="GO" id="GO:0000981">
    <property type="term" value="F:DNA-binding transcription factor activity, RNA polymerase II-specific"/>
    <property type="evidence" value="ECO:0007669"/>
    <property type="project" value="TreeGrafter"/>
</dbReference>
<feature type="compositionally biased region" description="Polar residues" evidence="5">
    <location>
        <begin position="14"/>
        <end position="28"/>
    </location>
</feature>
<feature type="compositionally biased region" description="Low complexity" evidence="5">
    <location>
        <begin position="391"/>
        <end position="414"/>
    </location>
</feature>
<dbReference type="Pfam" id="PF18326">
    <property type="entry name" value="RFX5_N"/>
    <property type="match status" value="1"/>
</dbReference>
<feature type="region of interest" description="Disordered" evidence="5">
    <location>
        <begin position="1"/>
        <end position="28"/>
    </location>
</feature>
<feature type="compositionally biased region" description="Polar residues" evidence="5">
    <location>
        <begin position="1196"/>
        <end position="1209"/>
    </location>
</feature>
<dbReference type="InterPro" id="IPR036388">
    <property type="entry name" value="WH-like_DNA-bd_sf"/>
</dbReference>
<feature type="compositionally biased region" description="Polar residues" evidence="5">
    <location>
        <begin position="1179"/>
        <end position="1189"/>
    </location>
</feature>
<feature type="compositionally biased region" description="Basic and acidic residues" evidence="5">
    <location>
        <begin position="1"/>
        <end position="10"/>
    </location>
</feature>
<dbReference type="OMA" id="TCASHNT"/>
<evidence type="ECO:0000313" key="8">
    <source>
        <dbReference type="Proteomes" id="UP000887568"/>
    </source>
</evidence>
<dbReference type="SUPFAM" id="SSF46785">
    <property type="entry name" value="Winged helix' DNA-binding domain"/>
    <property type="match status" value="1"/>
</dbReference>
<dbReference type="InterPro" id="IPR036390">
    <property type="entry name" value="WH_DNA-bd_sf"/>
</dbReference>
<feature type="domain" description="RFX-type winged-helix" evidence="6">
    <location>
        <begin position="95"/>
        <end position="170"/>
    </location>
</feature>
<feature type="compositionally biased region" description="Polar residues" evidence="5">
    <location>
        <begin position="1115"/>
        <end position="1127"/>
    </location>
</feature>
<dbReference type="InterPro" id="IPR003150">
    <property type="entry name" value="DNA-bd_RFX"/>
</dbReference>
<dbReference type="InterPro" id="IPR039779">
    <property type="entry name" value="RFX-like"/>
</dbReference>
<keyword evidence="8" id="KW-1185">Reference proteome</keyword>
<accession>A0A913ZCD5</accession>
<feature type="compositionally biased region" description="Basic and acidic residues" evidence="5">
    <location>
        <begin position="302"/>
        <end position="312"/>
    </location>
</feature>
<dbReference type="Gene3D" id="6.10.140.1290">
    <property type="match status" value="1"/>
</dbReference>
<feature type="region of interest" description="Disordered" evidence="5">
    <location>
        <begin position="1077"/>
        <end position="1223"/>
    </location>
</feature>
<reference evidence="7" key="1">
    <citation type="submission" date="2022-11" db="UniProtKB">
        <authorList>
            <consortium name="EnsemblMetazoa"/>
        </authorList>
    </citation>
    <scope>IDENTIFICATION</scope>
</reference>
<dbReference type="EnsemblMetazoa" id="XM_038193505.1">
    <property type="protein sequence ID" value="XP_038049433.1"/>
    <property type="gene ID" value="LOC119723026"/>
</dbReference>
<feature type="compositionally biased region" description="Basic residues" evidence="5">
    <location>
        <begin position="291"/>
        <end position="301"/>
    </location>
</feature>
<organism evidence="7 8">
    <name type="scientific">Patiria miniata</name>
    <name type="common">Bat star</name>
    <name type="synonym">Asterina miniata</name>
    <dbReference type="NCBI Taxonomy" id="46514"/>
    <lineage>
        <taxon>Eukaryota</taxon>
        <taxon>Metazoa</taxon>
        <taxon>Echinodermata</taxon>
        <taxon>Eleutherozoa</taxon>
        <taxon>Asterozoa</taxon>
        <taxon>Asteroidea</taxon>
        <taxon>Valvatacea</taxon>
        <taxon>Valvatida</taxon>
        <taxon>Asterinidae</taxon>
        <taxon>Patiria</taxon>
    </lineage>
</organism>
<dbReference type="Gene3D" id="1.10.10.10">
    <property type="entry name" value="Winged helix-like DNA-binding domain superfamily/Winged helix DNA-binding domain"/>
    <property type="match status" value="1"/>
</dbReference>
<feature type="compositionally biased region" description="Polar residues" evidence="5">
    <location>
        <begin position="1077"/>
        <end position="1086"/>
    </location>
</feature>
<evidence type="ECO:0000256" key="2">
    <source>
        <dbReference type="ARBA" id="ARBA00023125"/>
    </source>
</evidence>
<dbReference type="GeneID" id="119723026"/>
<keyword evidence="3" id="KW-0539">Nucleus</keyword>
<dbReference type="Proteomes" id="UP000887568">
    <property type="component" value="Unplaced"/>
</dbReference>
<feature type="region of interest" description="Disordered" evidence="5">
    <location>
        <begin position="278"/>
        <end position="374"/>
    </location>
</feature>
<dbReference type="GO" id="GO:0005634">
    <property type="term" value="C:nucleus"/>
    <property type="evidence" value="ECO:0007669"/>
    <property type="project" value="UniProtKB-SubCell"/>
</dbReference>
<evidence type="ECO:0000256" key="5">
    <source>
        <dbReference type="SAM" id="MobiDB-lite"/>
    </source>
</evidence>
<feature type="compositionally biased region" description="Basic and acidic residues" evidence="5">
    <location>
        <begin position="352"/>
        <end position="364"/>
    </location>
</feature>
<dbReference type="PANTHER" id="PTHR12619:SF21">
    <property type="entry name" value="RFX-TYPE WINGED-HELIX DOMAIN-CONTAINING PROTEIN"/>
    <property type="match status" value="1"/>
</dbReference>
<feature type="region of interest" description="Disordered" evidence="5">
    <location>
        <begin position="771"/>
        <end position="796"/>
    </location>
</feature>
<evidence type="ECO:0000256" key="1">
    <source>
        <dbReference type="ARBA" id="ARBA00004123"/>
    </source>
</evidence>
<evidence type="ECO:0000256" key="4">
    <source>
        <dbReference type="ARBA" id="ARBA00061114"/>
    </source>
</evidence>
<feature type="region of interest" description="Disordered" evidence="5">
    <location>
        <begin position="1375"/>
        <end position="1398"/>
    </location>
</feature>
<dbReference type="PROSITE" id="PS51526">
    <property type="entry name" value="RFX_DBD"/>
    <property type="match status" value="1"/>
</dbReference>
<dbReference type="FunFam" id="1.10.10.10:FF:000128">
    <property type="entry name" value="DNA-binding protein RFX5 isoform X1"/>
    <property type="match status" value="1"/>
</dbReference>
<comment type="similarity">
    <text evidence="4">Belongs to the RFX family.</text>
</comment>
<dbReference type="Pfam" id="PF02257">
    <property type="entry name" value="RFX_DNA_binding"/>
    <property type="match status" value="1"/>
</dbReference>
<feature type="region of interest" description="Disordered" evidence="5">
    <location>
        <begin position="386"/>
        <end position="436"/>
    </location>
</feature>